<evidence type="ECO:0008006" key="3">
    <source>
        <dbReference type="Google" id="ProtNLM"/>
    </source>
</evidence>
<dbReference type="Proteomes" id="UP000729402">
    <property type="component" value="Unassembled WGS sequence"/>
</dbReference>
<proteinExistence type="predicted"/>
<accession>A0A8J5SRA4</accession>
<reference evidence="1" key="2">
    <citation type="submission" date="2021-02" db="EMBL/GenBank/DDBJ databases">
        <authorList>
            <person name="Kimball J.A."/>
            <person name="Haas M.W."/>
            <person name="Macchietto M."/>
            <person name="Kono T."/>
            <person name="Duquette J."/>
            <person name="Shao M."/>
        </authorList>
    </citation>
    <scope>NUCLEOTIDE SEQUENCE</scope>
    <source>
        <tissue evidence="1">Fresh leaf tissue</tissue>
    </source>
</reference>
<reference evidence="1" key="1">
    <citation type="journal article" date="2021" name="bioRxiv">
        <title>Whole Genome Assembly and Annotation of Northern Wild Rice, Zizania palustris L., Supports a Whole Genome Duplication in the Zizania Genus.</title>
        <authorList>
            <person name="Haas M."/>
            <person name="Kono T."/>
            <person name="Macchietto M."/>
            <person name="Millas R."/>
            <person name="McGilp L."/>
            <person name="Shao M."/>
            <person name="Duquette J."/>
            <person name="Hirsch C.N."/>
            <person name="Kimball J."/>
        </authorList>
    </citation>
    <scope>NUCLEOTIDE SEQUENCE</scope>
    <source>
        <tissue evidence="1">Fresh leaf tissue</tissue>
    </source>
</reference>
<sequence length="114" mass="13083">MSDLGPISYLLGIEILHYAKGYYLSQSKYIRDLVSRSGINDDWTAVTPMDLHLQLHPTNRTTLEDPSRYRNIMGSLVYLPVTKLDIAHVVHILSHFVSAPTSVYFGYLLRVLRY</sequence>
<evidence type="ECO:0000313" key="2">
    <source>
        <dbReference type="Proteomes" id="UP000729402"/>
    </source>
</evidence>
<comment type="caution">
    <text evidence="1">The sequence shown here is derived from an EMBL/GenBank/DDBJ whole genome shotgun (WGS) entry which is preliminary data.</text>
</comment>
<name>A0A8J5SRA4_ZIZPA</name>
<evidence type="ECO:0000313" key="1">
    <source>
        <dbReference type="EMBL" id="KAG8069622.1"/>
    </source>
</evidence>
<organism evidence="1 2">
    <name type="scientific">Zizania palustris</name>
    <name type="common">Northern wild rice</name>
    <dbReference type="NCBI Taxonomy" id="103762"/>
    <lineage>
        <taxon>Eukaryota</taxon>
        <taxon>Viridiplantae</taxon>
        <taxon>Streptophyta</taxon>
        <taxon>Embryophyta</taxon>
        <taxon>Tracheophyta</taxon>
        <taxon>Spermatophyta</taxon>
        <taxon>Magnoliopsida</taxon>
        <taxon>Liliopsida</taxon>
        <taxon>Poales</taxon>
        <taxon>Poaceae</taxon>
        <taxon>BOP clade</taxon>
        <taxon>Oryzoideae</taxon>
        <taxon>Oryzeae</taxon>
        <taxon>Zizaniinae</taxon>
        <taxon>Zizania</taxon>
    </lineage>
</organism>
<protein>
    <recommendedName>
        <fullName evidence="3">Mitochondrial protein</fullName>
    </recommendedName>
</protein>
<dbReference type="PANTHER" id="PTHR11439:SF461">
    <property type="entry name" value="OS10G0432200 PROTEIN"/>
    <property type="match status" value="1"/>
</dbReference>
<dbReference type="EMBL" id="JAAALK010000283">
    <property type="protein sequence ID" value="KAG8069622.1"/>
    <property type="molecule type" value="Genomic_DNA"/>
</dbReference>
<dbReference type="PANTHER" id="PTHR11439">
    <property type="entry name" value="GAG-POL-RELATED RETROTRANSPOSON"/>
    <property type="match status" value="1"/>
</dbReference>
<keyword evidence="2" id="KW-1185">Reference proteome</keyword>
<dbReference type="AlphaFoldDB" id="A0A8J5SRA4"/>
<gene>
    <name evidence="1" type="ORF">GUJ93_ZPchr0006g45736</name>
</gene>
<dbReference type="OrthoDB" id="1919845at2759"/>